<keyword evidence="3" id="KW-0862">Zinc</keyword>
<evidence type="ECO:0000256" key="1">
    <source>
        <dbReference type="ARBA" id="ARBA00022723"/>
    </source>
</evidence>
<dbReference type="EMBL" id="JAVRBK010000002">
    <property type="protein sequence ID" value="KAK5648137.1"/>
    <property type="molecule type" value="Genomic_DNA"/>
</dbReference>
<dbReference type="InterPro" id="IPR006612">
    <property type="entry name" value="THAP_Znf"/>
</dbReference>
<evidence type="ECO:0000256" key="3">
    <source>
        <dbReference type="ARBA" id="ARBA00022833"/>
    </source>
</evidence>
<dbReference type="Pfam" id="PF05485">
    <property type="entry name" value="THAP"/>
    <property type="match status" value="1"/>
</dbReference>
<evidence type="ECO:0000256" key="2">
    <source>
        <dbReference type="ARBA" id="ARBA00022771"/>
    </source>
</evidence>
<keyword evidence="7" id="KW-1185">Reference proteome</keyword>
<dbReference type="Proteomes" id="UP001329430">
    <property type="component" value="Chromosome 2"/>
</dbReference>
<organism evidence="6 7">
    <name type="scientific">Pyrocoelia pectoralis</name>
    <dbReference type="NCBI Taxonomy" id="417401"/>
    <lineage>
        <taxon>Eukaryota</taxon>
        <taxon>Metazoa</taxon>
        <taxon>Ecdysozoa</taxon>
        <taxon>Arthropoda</taxon>
        <taxon>Hexapoda</taxon>
        <taxon>Insecta</taxon>
        <taxon>Pterygota</taxon>
        <taxon>Neoptera</taxon>
        <taxon>Endopterygota</taxon>
        <taxon>Coleoptera</taxon>
        <taxon>Polyphaga</taxon>
        <taxon>Elateriformia</taxon>
        <taxon>Elateroidea</taxon>
        <taxon>Lampyridae</taxon>
        <taxon>Lampyrinae</taxon>
        <taxon>Pyrocoelia</taxon>
    </lineage>
</organism>
<dbReference type="GO" id="GO:0008270">
    <property type="term" value="F:zinc ion binding"/>
    <property type="evidence" value="ECO:0007669"/>
    <property type="project" value="UniProtKB-KW"/>
</dbReference>
<dbReference type="SUPFAM" id="SSF57716">
    <property type="entry name" value="Glucocorticoid receptor-like (DNA-binding domain)"/>
    <property type="match status" value="1"/>
</dbReference>
<comment type="caution">
    <text evidence="6">The sequence shown here is derived from an EMBL/GenBank/DDBJ whole genome shotgun (WGS) entry which is preliminary data.</text>
</comment>
<keyword evidence="4" id="KW-0238">DNA-binding</keyword>
<dbReference type="SMART" id="SM00980">
    <property type="entry name" value="THAP"/>
    <property type="match status" value="1"/>
</dbReference>
<feature type="domain" description="THAP-type" evidence="5">
    <location>
        <begin position="5"/>
        <end position="84"/>
    </location>
</feature>
<keyword evidence="1" id="KW-0479">Metal-binding</keyword>
<evidence type="ECO:0000313" key="7">
    <source>
        <dbReference type="Proteomes" id="UP001329430"/>
    </source>
</evidence>
<dbReference type="AlphaFoldDB" id="A0AAN7ZMB3"/>
<keyword evidence="2" id="KW-0863">Zinc-finger</keyword>
<sequence length="187" mass="21451">MTSQMGLCTMSCRIRTPTATVVFRWSWTWLMACGRADLLPKIKNLGSYRLCSLHFENKMFTNIVYKNRLLPTATPTKFPSMESSSSTTSNDHAYCLNPQKVVVTEHVPTKKCAFILIINIRLKNLFLRRLLGTNDRFLHESNLCVAVNVCSVCIKCTDDLDEPCPTCGERVHIFREEDPVQSRWRSK</sequence>
<gene>
    <name evidence="6" type="ORF">RI129_003029</name>
</gene>
<name>A0AAN7ZMB3_9COLE</name>
<dbReference type="GO" id="GO:0003677">
    <property type="term" value="F:DNA binding"/>
    <property type="evidence" value="ECO:0007669"/>
    <property type="project" value="UniProtKB-KW"/>
</dbReference>
<accession>A0AAN7ZMB3</accession>
<evidence type="ECO:0000313" key="6">
    <source>
        <dbReference type="EMBL" id="KAK5648137.1"/>
    </source>
</evidence>
<proteinExistence type="predicted"/>
<evidence type="ECO:0000259" key="5">
    <source>
        <dbReference type="SMART" id="SM00980"/>
    </source>
</evidence>
<evidence type="ECO:0000256" key="4">
    <source>
        <dbReference type="ARBA" id="ARBA00023125"/>
    </source>
</evidence>
<protein>
    <recommendedName>
        <fullName evidence="5">THAP-type domain-containing protein</fullName>
    </recommendedName>
</protein>
<reference evidence="6 7" key="1">
    <citation type="journal article" date="2024" name="Insects">
        <title>An Improved Chromosome-Level Genome Assembly of the Firefly Pyrocoelia pectoralis.</title>
        <authorList>
            <person name="Fu X."/>
            <person name="Meyer-Rochow V.B."/>
            <person name="Ballantyne L."/>
            <person name="Zhu X."/>
        </authorList>
    </citation>
    <scope>NUCLEOTIDE SEQUENCE [LARGE SCALE GENOMIC DNA]</scope>
    <source>
        <strain evidence="6">XCY_ONT2</strain>
    </source>
</reference>